<dbReference type="Gene3D" id="3.40.50.300">
    <property type="entry name" value="P-loop containing nucleotide triphosphate hydrolases"/>
    <property type="match status" value="1"/>
</dbReference>
<dbReference type="InterPro" id="IPR027417">
    <property type="entry name" value="P-loop_NTPase"/>
</dbReference>
<accession>K1Z4Y7</accession>
<feature type="domain" description="Thymidylate kinase-like" evidence="1">
    <location>
        <begin position="19"/>
        <end position="152"/>
    </location>
</feature>
<reference evidence="2" key="1">
    <citation type="journal article" date="2012" name="Science">
        <title>Fermentation, hydrogen, and sulfur metabolism in multiple uncultivated bacterial phyla.</title>
        <authorList>
            <person name="Wrighton K.C."/>
            <person name="Thomas B.C."/>
            <person name="Sharon I."/>
            <person name="Miller C.S."/>
            <person name="Castelle C.J."/>
            <person name="VerBerkmoes N.C."/>
            <person name="Wilkins M.J."/>
            <person name="Hettich R.L."/>
            <person name="Lipton M.S."/>
            <person name="Williams K.H."/>
            <person name="Long P.E."/>
            <person name="Banfield J.F."/>
        </authorList>
    </citation>
    <scope>NUCLEOTIDE SEQUENCE [LARGE SCALE GENOMIC DNA]</scope>
</reference>
<dbReference type="EMBL" id="AMFJ01028828">
    <property type="protein sequence ID" value="EKD44572.1"/>
    <property type="molecule type" value="Genomic_DNA"/>
</dbReference>
<sequence>MENIHSPPERWRLITIDWIDAVGKTTLAKGLSERLSGIYYKTPWKKTKEERNHFDRPNISVQERFNFYSRALKEDAMEISELLKTWKHIICDRFVVSTIIHHKAMDKNVDVGEIEKTGHLPWLIQILLVATKESILDRLLRREELTRFEKDEDLMIKSQWLYIKRAFDLVIDTTRFSIEETLSRTLLLINNPTNYEKLL</sequence>
<dbReference type="AlphaFoldDB" id="K1Z4Y7"/>
<organism evidence="2">
    <name type="scientific">uncultured bacterium</name>
    <name type="common">gcode 4</name>
    <dbReference type="NCBI Taxonomy" id="1234023"/>
    <lineage>
        <taxon>Bacteria</taxon>
        <taxon>environmental samples</taxon>
    </lineage>
</organism>
<dbReference type="InterPro" id="IPR039430">
    <property type="entry name" value="Thymidylate_kin-like_dom"/>
</dbReference>
<proteinExistence type="predicted"/>
<gene>
    <name evidence="2" type="ORF">ACD_71C00097G0008</name>
</gene>
<comment type="caution">
    <text evidence="2">The sequence shown here is derived from an EMBL/GenBank/DDBJ whole genome shotgun (WGS) entry which is preliminary data.</text>
</comment>
<evidence type="ECO:0000313" key="2">
    <source>
        <dbReference type="EMBL" id="EKD44572.1"/>
    </source>
</evidence>
<protein>
    <recommendedName>
        <fullName evidence="1">Thymidylate kinase-like domain-containing protein</fullName>
    </recommendedName>
</protein>
<name>K1Z4Y7_9BACT</name>
<dbReference type="Pfam" id="PF02223">
    <property type="entry name" value="Thymidylate_kin"/>
    <property type="match status" value="1"/>
</dbReference>
<dbReference type="SUPFAM" id="SSF52540">
    <property type="entry name" value="P-loop containing nucleoside triphosphate hydrolases"/>
    <property type="match status" value="1"/>
</dbReference>
<evidence type="ECO:0000259" key="1">
    <source>
        <dbReference type="Pfam" id="PF02223"/>
    </source>
</evidence>